<evidence type="ECO:0000256" key="6">
    <source>
        <dbReference type="ARBA" id="ARBA00022741"/>
    </source>
</evidence>
<evidence type="ECO:0000256" key="5">
    <source>
        <dbReference type="ARBA" id="ARBA00022723"/>
    </source>
</evidence>
<feature type="binding site" evidence="12">
    <location>
        <position position="292"/>
    </location>
    <ligand>
        <name>K(+)</name>
        <dbReference type="ChEBI" id="CHEBI:29103"/>
    </ligand>
</feature>
<feature type="binding site" evidence="12">
    <location>
        <begin position="221"/>
        <end position="226"/>
    </location>
    <ligand>
        <name>ATP</name>
        <dbReference type="ChEBI" id="CHEBI:30616"/>
    </ligand>
</feature>
<keyword evidence="6 12" id="KW-0547">Nucleotide-binding</keyword>
<dbReference type="GO" id="GO:0004747">
    <property type="term" value="F:ribokinase activity"/>
    <property type="evidence" value="ECO:0007669"/>
    <property type="project" value="UniProtKB-UniRule"/>
</dbReference>
<dbReference type="InterPro" id="IPR011877">
    <property type="entry name" value="Ribokinase"/>
</dbReference>
<dbReference type="PANTHER" id="PTHR10584">
    <property type="entry name" value="SUGAR KINASE"/>
    <property type="match status" value="1"/>
</dbReference>
<evidence type="ECO:0000256" key="11">
    <source>
        <dbReference type="ARBA" id="ARBA00023277"/>
    </source>
</evidence>
<dbReference type="Gene3D" id="3.40.1190.20">
    <property type="match status" value="1"/>
</dbReference>
<feature type="binding site" evidence="12">
    <location>
        <position position="253"/>
    </location>
    <ligand>
        <name>substrate</name>
    </ligand>
</feature>
<dbReference type="Proteomes" id="UP000231179">
    <property type="component" value="Chromosome"/>
</dbReference>
<dbReference type="GO" id="GO:0019303">
    <property type="term" value="P:D-ribose catabolic process"/>
    <property type="evidence" value="ECO:0007669"/>
    <property type="project" value="UniProtKB-UniRule"/>
</dbReference>
<keyword evidence="12" id="KW-0963">Cytoplasm</keyword>
<evidence type="ECO:0000256" key="2">
    <source>
        <dbReference type="ARBA" id="ARBA00012035"/>
    </source>
</evidence>
<evidence type="ECO:0000256" key="1">
    <source>
        <dbReference type="ARBA" id="ARBA00005380"/>
    </source>
</evidence>
<dbReference type="GO" id="GO:0005737">
    <property type="term" value="C:cytoplasm"/>
    <property type="evidence" value="ECO:0007669"/>
    <property type="project" value="UniProtKB-SubCell"/>
</dbReference>
<reference evidence="14 15" key="1">
    <citation type="submission" date="2017-11" db="EMBL/GenBank/DDBJ databases">
        <title>Complete genome sequence of Spiroplasma clarkii CN-5 (DSM 19994).</title>
        <authorList>
            <person name="Tsai Y.-M."/>
            <person name="Chang A."/>
            <person name="Lo W.-S."/>
            <person name="Kuo C.-H."/>
        </authorList>
    </citation>
    <scope>NUCLEOTIDE SEQUENCE [LARGE SCALE GENOMIC DNA]</scope>
    <source>
        <strain evidence="14 15">CN-5</strain>
    </source>
</reference>
<name>A0A2K8KGH9_9MOLU</name>
<dbReference type="Pfam" id="PF00294">
    <property type="entry name" value="PfkB"/>
    <property type="match status" value="1"/>
</dbReference>
<keyword evidence="7 12" id="KW-0418">Kinase</keyword>
<feature type="binding site" evidence="12">
    <location>
        <begin position="11"/>
        <end position="13"/>
    </location>
    <ligand>
        <name>substrate</name>
    </ligand>
</feature>
<comment type="function">
    <text evidence="12">Catalyzes the phosphorylation of ribose at O-5 in a reaction requiring ATP and magnesium. The resulting D-ribose-5-phosphate can then be used either for sythesis of nucleotides, histidine, and tryptophan, or as a component of the pentose phosphate pathway.</text>
</comment>
<dbReference type="AlphaFoldDB" id="A0A2K8KGH9"/>
<dbReference type="PRINTS" id="PR00990">
    <property type="entry name" value="RIBOKINASE"/>
</dbReference>
<feature type="binding site" evidence="12">
    <location>
        <position position="283"/>
    </location>
    <ligand>
        <name>K(+)</name>
        <dbReference type="ChEBI" id="CHEBI:29103"/>
    </ligand>
</feature>
<keyword evidence="5 12" id="KW-0479">Metal-binding</keyword>
<feature type="binding site" evidence="12">
    <location>
        <position position="286"/>
    </location>
    <ligand>
        <name>K(+)</name>
        <dbReference type="ChEBI" id="CHEBI:29103"/>
    </ligand>
</feature>
<comment type="catalytic activity">
    <reaction evidence="12">
        <text>D-ribose + ATP = D-ribose 5-phosphate + ADP + H(+)</text>
        <dbReference type="Rhea" id="RHEA:13697"/>
        <dbReference type="ChEBI" id="CHEBI:15378"/>
        <dbReference type="ChEBI" id="CHEBI:30616"/>
        <dbReference type="ChEBI" id="CHEBI:47013"/>
        <dbReference type="ChEBI" id="CHEBI:78346"/>
        <dbReference type="ChEBI" id="CHEBI:456216"/>
        <dbReference type="EC" id="2.7.1.15"/>
    </reaction>
</comment>
<dbReference type="EMBL" id="CP024870">
    <property type="protein sequence ID" value="ATX70797.1"/>
    <property type="molecule type" value="Genomic_DNA"/>
</dbReference>
<evidence type="ECO:0000256" key="7">
    <source>
        <dbReference type="ARBA" id="ARBA00022777"/>
    </source>
</evidence>
<feature type="binding site" evidence="12">
    <location>
        <position position="249"/>
    </location>
    <ligand>
        <name>K(+)</name>
        <dbReference type="ChEBI" id="CHEBI:29103"/>
    </ligand>
</feature>
<dbReference type="HAMAP" id="MF_01987">
    <property type="entry name" value="Ribokinase"/>
    <property type="match status" value="1"/>
</dbReference>
<dbReference type="PANTHER" id="PTHR10584:SF166">
    <property type="entry name" value="RIBOKINASE"/>
    <property type="match status" value="1"/>
</dbReference>
<comment type="similarity">
    <text evidence="1">Belongs to the carbohydrate kinase pfkB family.</text>
</comment>
<keyword evidence="10 12" id="KW-0630">Potassium</keyword>
<feature type="binding site" evidence="12">
    <location>
        <begin position="39"/>
        <end position="43"/>
    </location>
    <ligand>
        <name>substrate</name>
    </ligand>
</feature>
<evidence type="ECO:0000256" key="10">
    <source>
        <dbReference type="ARBA" id="ARBA00022958"/>
    </source>
</evidence>
<evidence type="ECO:0000259" key="13">
    <source>
        <dbReference type="Pfam" id="PF00294"/>
    </source>
</evidence>
<dbReference type="RefSeq" id="WP_100254359.1">
    <property type="nucleotide sequence ID" value="NZ_CP024870.1"/>
</dbReference>
<comment type="subunit">
    <text evidence="12">Homodimer.</text>
</comment>
<feature type="binding site" evidence="12">
    <location>
        <position position="140"/>
    </location>
    <ligand>
        <name>substrate</name>
    </ligand>
</feature>
<dbReference type="InterPro" id="IPR002139">
    <property type="entry name" value="Ribo/fructo_kinase"/>
</dbReference>
<accession>A0A2K8KGH9</accession>
<evidence type="ECO:0000256" key="3">
    <source>
        <dbReference type="ARBA" id="ARBA00016943"/>
    </source>
</evidence>
<dbReference type="InterPro" id="IPR011611">
    <property type="entry name" value="PfkB_dom"/>
</dbReference>
<feature type="domain" description="Carbohydrate kinase PfkB" evidence="13">
    <location>
        <begin position="1"/>
        <end position="294"/>
    </location>
</feature>
<dbReference type="PROSITE" id="PS00584">
    <property type="entry name" value="PFKB_KINASES_2"/>
    <property type="match status" value="1"/>
</dbReference>
<keyword evidence="11 12" id="KW-0119">Carbohydrate metabolism</keyword>
<evidence type="ECO:0000256" key="12">
    <source>
        <dbReference type="HAMAP-Rule" id="MF_01987"/>
    </source>
</evidence>
<dbReference type="InterPro" id="IPR029056">
    <property type="entry name" value="Ribokinase-like"/>
</dbReference>
<evidence type="ECO:0000256" key="4">
    <source>
        <dbReference type="ARBA" id="ARBA00022679"/>
    </source>
</evidence>
<dbReference type="SUPFAM" id="SSF53613">
    <property type="entry name" value="Ribokinase-like"/>
    <property type="match status" value="1"/>
</dbReference>
<comment type="activity regulation">
    <text evidence="12">Activated by a monovalent cation that binds near, but not in, the active site. The most likely occupant of the site in vivo is potassium. Ion binding induces a conformational change that may alter substrate affinity.</text>
</comment>
<dbReference type="GO" id="GO:0005524">
    <property type="term" value="F:ATP binding"/>
    <property type="evidence" value="ECO:0007669"/>
    <property type="project" value="UniProtKB-UniRule"/>
</dbReference>
<comment type="similarity">
    <text evidence="12">Belongs to the carbohydrate kinase PfkB family. Ribokinase subfamily.</text>
</comment>
<organism evidence="14 15">
    <name type="scientific">Spiroplasma clarkii</name>
    <dbReference type="NCBI Taxonomy" id="2139"/>
    <lineage>
        <taxon>Bacteria</taxon>
        <taxon>Bacillati</taxon>
        <taxon>Mycoplasmatota</taxon>
        <taxon>Mollicutes</taxon>
        <taxon>Entomoplasmatales</taxon>
        <taxon>Spiroplasmataceae</taxon>
        <taxon>Spiroplasma</taxon>
    </lineage>
</organism>
<evidence type="ECO:0000256" key="9">
    <source>
        <dbReference type="ARBA" id="ARBA00022842"/>
    </source>
</evidence>
<comment type="subcellular location">
    <subcellularLocation>
        <location evidence="12">Cytoplasm</location>
    </subcellularLocation>
</comment>
<feature type="binding site" evidence="12">
    <location>
        <position position="247"/>
    </location>
    <ligand>
        <name>K(+)</name>
        <dbReference type="ChEBI" id="CHEBI:29103"/>
    </ligand>
</feature>
<evidence type="ECO:0000256" key="8">
    <source>
        <dbReference type="ARBA" id="ARBA00022840"/>
    </source>
</evidence>
<keyword evidence="15" id="KW-1185">Reference proteome</keyword>
<feature type="binding site" evidence="12">
    <location>
        <position position="288"/>
    </location>
    <ligand>
        <name>K(+)</name>
        <dbReference type="ChEBI" id="CHEBI:29103"/>
    </ligand>
</feature>
<evidence type="ECO:0000313" key="14">
    <source>
        <dbReference type="EMBL" id="ATX70797.1"/>
    </source>
</evidence>
<sequence>MDKILVIGSINKDFTINVDKAPLEGETITSSASSYSLGGKGANQAVALARLEAQVDFIGKIGEDNNGYEAIESIQNDGVNMPVILKSQTKDTGIAVIILEKNGKNRIIVNQGVNLNFNDEDFEIVKKLVDNYDYFLIQLEINVEFIKKLINYLHSKKKFIVLNPAPAYHLEDEILKKINLVIPNEHELAILTNSPNPKNLDELKVLLKQKALELKNKWIVTLGEVGSIYMDETNELFCPSLQVEVVDTTAAGDTYIAAFLKKYLESKDILGAMQFATKASAVTISRKGAQESLPYLKEIV</sequence>
<dbReference type="UniPathway" id="UPA00916">
    <property type="reaction ID" value="UER00889"/>
</dbReference>
<keyword evidence="8 12" id="KW-0067">ATP-binding</keyword>
<feature type="binding site" evidence="12">
    <location>
        <begin position="252"/>
        <end position="253"/>
    </location>
    <ligand>
        <name>ATP</name>
        <dbReference type="ChEBI" id="CHEBI:30616"/>
    </ligand>
</feature>
<evidence type="ECO:0000313" key="15">
    <source>
        <dbReference type="Proteomes" id="UP000231179"/>
    </source>
</evidence>
<keyword evidence="4 12" id="KW-0808">Transferase</keyword>
<feature type="active site" description="Proton acceptor" evidence="12">
    <location>
        <position position="253"/>
    </location>
</feature>
<dbReference type="GO" id="GO:0046872">
    <property type="term" value="F:metal ion binding"/>
    <property type="evidence" value="ECO:0007669"/>
    <property type="project" value="UniProtKB-KW"/>
</dbReference>
<feature type="binding site" evidence="12">
    <location>
        <position position="184"/>
    </location>
    <ligand>
        <name>ATP</name>
        <dbReference type="ChEBI" id="CHEBI:30616"/>
    </ligand>
</feature>
<comment type="cofactor">
    <cofactor evidence="12">
        <name>Mg(2+)</name>
        <dbReference type="ChEBI" id="CHEBI:18420"/>
    </cofactor>
    <text evidence="12">Requires a divalent cation, most likely magnesium in vivo, as an electrophilic catalyst to aid phosphoryl group transfer. It is the chelate of the metal and the nucleotide that is the actual substrate.</text>
</comment>
<protein>
    <recommendedName>
        <fullName evidence="3 12">Ribokinase</fullName>
        <shortName evidence="12">RK</shortName>
        <ecNumber evidence="2 12">2.7.1.15</ecNumber>
    </recommendedName>
</protein>
<keyword evidence="9 12" id="KW-0460">Magnesium</keyword>
<dbReference type="CDD" id="cd01174">
    <property type="entry name" value="ribokinase"/>
    <property type="match status" value="1"/>
</dbReference>
<proteinExistence type="inferred from homology"/>
<comment type="caution">
    <text evidence="12">Lacks conserved residue(s) required for the propagation of feature annotation.</text>
</comment>
<dbReference type="EC" id="2.7.1.15" evidence="2 12"/>
<comment type="pathway">
    <text evidence="12">Carbohydrate metabolism; D-ribose degradation; D-ribose 5-phosphate from beta-D-ribopyranose: step 2/2.</text>
</comment>
<gene>
    <name evidence="12 14" type="primary">rbsK</name>
    <name evidence="14" type="ORF">SCLAR_v1c04760</name>
</gene>
<dbReference type="InterPro" id="IPR002173">
    <property type="entry name" value="Carboh/pur_kinase_PfkB_CS"/>
</dbReference>